<protein>
    <submittedName>
        <fullName evidence="2">Uncharacterized protein</fullName>
    </submittedName>
</protein>
<reference evidence="2 3" key="1">
    <citation type="submission" date="2019-02" db="EMBL/GenBank/DDBJ databases">
        <title>Deep-cultivation of Planctomycetes and their phenomic and genomic characterization uncovers novel biology.</title>
        <authorList>
            <person name="Wiegand S."/>
            <person name="Jogler M."/>
            <person name="Boedeker C."/>
            <person name="Pinto D."/>
            <person name="Vollmers J."/>
            <person name="Rivas-Marin E."/>
            <person name="Kohn T."/>
            <person name="Peeters S.H."/>
            <person name="Heuer A."/>
            <person name="Rast P."/>
            <person name="Oberbeckmann S."/>
            <person name="Bunk B."/>
            <person name="Jeske O."/>
            <person name="Meyerdierks A."/>
            <person name="Storesund J.E."/>
            <person name="Kallscheuer N."/>
            <person name="Luecker S."/>
            <person name="Lage O.M."/>
            <person name="Pohl T."/>
            <person name="Merkel B.J."/>
            <person name="Hornburger P."/>
            <person name="Mueller R.-W."/>
            <person name="Bruemmer F."/>
            <person name="Labrenz M."/>
            <person name="Spormann A.M."/>
            <person name="Op den Camp H."/>
            <person name="Overmann J."/>
            <person name="Amann R."/>
            <person name="Jetten M.S.M."/>
            <person name="Mascher T."/>
            <person name="Medema M.H."/>
            <person name="Devos D.P."/>
            <person name="Kaster A.-K."/>
            <person name="Ovreas L."/>
            <person name="Rohde M."/>
            <person name="Galperin M.Y."/>
            <person name="Jogler C."/>
        </authorList>
    </citation>
    <scope>NUCLEOTIDE SEQUENCE [LARGE SCALE GENOMIC DNA]</scope>
    <source>
        <strain evidence="2 3">Pan161</strain>
    </source>
</reference>
<dbReference type="EMBL" id="CP036343">
    <property type="protein sequence ID" value="QDT93115.1"/>
    <property type="molecule type" value="Genomic_DNA"/>
</dbReference>
<dbReference type="Proteomes" id="UP000316855">
    <property type="component" value="Chromosome"/>
</dbReference>
<gene>
    <name evidence="2" type="ORF">Pan161_47890</name>
</gene>
<proteinExistence type="predicted"/>
<organism evidence="2 3">
    <name type="scientific">Gimesia algae</name>
    <dbReference type="NCBI Taxonomy" id="2527971"/>
    <lineage>
        <taxon>Bacteria</taxon>
        <taxon>Pseudomonadati</taxon>
        <taxon>Planctomycetota</taxon>
        <taxon>Planctomycetia</taxon>
        <taxon>Planctomycetales</taxon>
        <taxon>Planctomycetaceae</taxon>
        <taxon>Gimesia</taxon>
    </lineage>
</organism>
<feature type="region of interest" description="Disordered" evidence="1">
    <location>
        <begin position="1"/>
        <end position="21"/>
    </location>
</feature>
<dbReference type="AlphaFoldDB" id="A0A517VJD2"/>
<evidence type="ECO:0000313" key="3">
    <source>
        <dbReference type="Proteomes" id="UP000316855"/>
    </source>
</evidence>
<keyword evidence="3" id="KW-1185">Reference proteome</keyword>
<evidence type="ECO:0000313" key="2">
    <source>
        <dbReference type="EMBL" id="QDT93115.1"/>
    </source>
</evidence>
<name>A0A517VJD2_9PLAN</name>
<dbReference type="KEGG" id="gax:Pan161_47890"/>
<sequence>MVNLFPSKVRTSPGANGSEEIGAIKHRNNGTLFYNIILNSAGRQRQPVGTFSGRQVGLLFLADQETVLFELALTGGWKRQ</sequence>
<evidence type="ECO:0000256" key="1">
    <source>
        <dbReference type="SAM" id="MobiDB-lite"/>
    </source>
</evidence>
<accession>A0A517VJD2</accession>